<feature type="signal peptide" evidence="1">
    <location>
        <begin position="1"/>
        <end position="19"/>
    </location>
</feature>
<name>A0A7J6Q0J1_PEROL</name>
<evidence type="ECO:0000256" key="1">
    <source>
        <dbReference type="SAM" id="SignalP"/>
    </source>
</evidence>
<organism evidence="2 3">
    <name type="scientific">Perkinsus olseni</name>
    <name type="common">Perkinsus atlanticus</name>
    <dbReference type="NCBI Taxonomy" id="32597"/>
    <lineage>
        <taxon>Eukaryota</taxon>
        <taxon>Sar</taxon>
        <taxon>Alveolata</taxon>
        <taxon>Perkinsozoa</taxon>
        <taxon>Perkinsea</taxon>
        <taxon>Perkinsida</taxon>
        <taxon>Perkinsidae</taxon>
        <taxon>Perkinsus</taxon>
    </lineage>
</organism>
<accession>A0A7J6Q0J1</accession>
<comment type="caution">
    <text evidence="2">The sequence shown here is derived from an EMBL/GenBank/DDBJ whole genome shotgun (WGS) entry which is preliminary data.</text>
</comment>
<dbReference type="AlphaFoldDB" id="A0A7J6Q0J1"/>
<dbReference type="Proteomes" id="UP000574390">
    <property type="component" value="Unassembled WGS sequence"/>
</dbReference>
<proteinExistence type="predicted"/>
<dbReference type="EMBL" id="JABANM010032994">
    <property type="protein sequence ID" value="KAF4702009.1"/>
    <property type="molecule type" value="Genomic_DNA"/>
</dbReference>
<evidence type="ECO:0000313" key="3">
    <source>
        <dbReference type="Proteomes" id="UP000574390"/>
    </source>
</evidence>
<sequence>MLPLRLLLLVSILLAPITASSSSRHPFIRVYDEQNPISAPDDHLFLCPQPFIDELDLSDWPRHEVTINGSECISSEELFATEDNAVFFECLATTINATTHVLDSIGIDASISDGTLL</sequence>
<evidence type="ECO:0000313" key="2">
    <source>
        <dbReference type="EMBL" id="KAF4702009.1"/>
    </source>
</evidence>
<reference evidence="2 3" key="1">
    <citation type="submission" date="2020-04" db="EMBL/GenBank/DDBJ databases">
        <title>Perkinsus olseni comparative genomics.</title>
        <authorList>
            <person name="Bogema D.R."/>
        </authorList>
    </citation>
    <scope>NUCLEOTIDE SEQUENCE [LARGE SCALE GENOMIC DNA]</scope>
    <source>
        <strain evidence="2">ATCC PRA-205</strain>
    </source>
</reference>
<protein>
    <submittedName>
        <fullName evidence="2">Uncharacterized protein</fullName>
    </submittedName>
</protein>
<keyword evidence="1" id="KW-0732">Signal</keyword>
<gene>
    <name evidence="2" type="ORF">FOZ62_010802</name>
</gene>
<feature type="non-terminal residue" evidence="2">
    <location>
        <position position="117"/>
    </location>
</feature>
<feature type="chain" id="PRO_5029450162" evidence="1">
    <location>
        <begin position="20"/>
        <end position="117"/>
    </location>
</feature>